<keyword evidence="4 8" id="KW-1133">Transmembrane helix</keyword>
<evidence type="ECO:0000256" key="3">
    <source>
        <dbReference type="ARBA" id="ARBA00022692"/>
    </source>
</evidence>
<feature type="transmembrane region" description="Helical" evidence="8">
    <location>
        <begin position="212"/>
        <end position="232"/>
    </location>
</feature>
<dbReference type="EnsemblMetazoa" id="CPIJ016960-RA">
    <property type="protein sequence ID" value="CPIJ016960-PA"/>
    <property type="gene ID" value="CPIJ016960"/>
</dbReference>
<evidence type="ECO:0000256" key="2">
    <source>
        <dbReference type="ARBA" id="ARBA00022475"/>
    </source>
</evidence>
<dbReference type="OMA" id="GCHAFIM"/>
<dbReference type="VEuPathDB" id="VectorBase:CQUJHB002403"/>
<dbReference type="HOGENOM" id="CLU_025015_2_0_1"/>
<keyword evidence="7" id="KW-0325">Glycoprotein</keyword>
<keyword evidence="5 8" id="KW-0472">Membrane</keyword>
<proteinExistence type="predicted"/>
<evidence type="ECO:0000256" key="1">
    <source>
        <dbReference type="ARBA" id="ARBA00004651"/>
    </source>
</evidence>
<evidence type="ECO:0000256" key="5">
    <source>
        <dbReference type="ARBA" id="ARBA00023136"/>
    </source>
</evidence>
<dbReference type="AlphaFoldDB" id="B0XC74"/>
<dbReference type="GO" id="GO:0005886">
    <property type="term" value="C:plasma membrane"/>
    <property type="evidence" value="ECO:0007669"/>
    <property type="project" value="UniProtKB-SubCell"/>
</dbReference>
<evidence type="ECO:0000256" key="6">
    <source>
        <dbReference type="ARBA" id="ARBA00023170"/>
    </source>
</evidence>
<comment type="subcellular location">
    <subcellularLocation>
        <location evidence="1">Cell membrane</location>
        <topology evidence="1">Multi-pass membrane protein</topology>
    </subcellularLocation>
</comment>
<evidence type="ECO:0000313" key="10">
    <source>
        <dbReference type="EnsemblMetazoa" id="CPIJ016960-PA"/>
    </source>
</evidence>
<keyword evidence="3 8" id="KW-0812">Transmembrane</keyword>
<dbReference type="eggNOG" id="ENOG502S0WT">
    <property type="taxonomic scope" value="Eukaryota"/>
</dbReference>
<feature type="transmembrane region" description="Helical" evidence="8">
    <location>
        <begin position="239"/>
        <end position="256"/>
    </location>
</feature>
<reference evidence="10" key="2">
    <citation type="submission" date="2020-05" db="UniProtKB">
        <authorList>
            <consortium name="EnsemblMetazoa"/>
        </authorList>
    </citation>
    <scope>IDENTIFICATION</scope>
    <source>
        <strain evidence="10">JHB</strain>
    </source>
</reference>
<dbReference type="OrthoDB" id="8182981at2759"/>
<keyword evidence="11" id="KW-1185">Reference proteome</keyword>
<feature type="transmembrane region" description="Helical" evidence="8">
    <location>
        <begin position="432"/>
        <end position="455"/>
    </location>
</feature>
<evidence type="ECO:0000256" key="7">
    <source>
        <dbReference type="ARBA" id="ARBA00023180"/>
    </source>
</evidence>
<name>B0XC74_CULQU</name>
<dbReference type="InterPro" id="IPR052192">
    <property type="entry name" value="Insect_Ionotropic_Sensory_Rcpt"/>
</dbReference>
<sequence>MDNSTEILSWEPMETSLQRLVAHISFPNHPLVSIEIEIDSEAPFNPEKLTEVINLGCHAFIMDEELAGIFLDAFIRSHDLAMFRNPNKTVIVLRDPQAEVDDQAGEWGRVYDNWTGDGIMGAVAERRADVGIGSLLTWVSAHRFFGFTATIRKVGIGCFVPRPRMIPSWQTVALAFSPSVWLCSVLSVACCIGMYSFLSHHDPSPNAERRSFGWNAMNVVAIFLFNGAKILYGSMSECILSIALVAFTINLGNIFIGKNASLRAFPLFEPPIDTVEDIANKDLIWVQTHEAWVHSLLLTQNPYLMKVAENFRIHSIPEMNELADQGEVGFAVSKLNYGHFMIGTFITLKNVMQYRMMSEDLYFEYEVSMTTKTWPLKDMLSDLILRIVASGVRAYQEAVVAKRYMDYGVQIKIFHSQDQEGSLPHPMRCEDLLAAFMVLGAGILLSVVAFLGEILRV</sequence>
<evidence type="ECO:0008006" key="12">
    <source>
        <dbReference type="Google" id="ProtNLM"/>
    </source>
</evidence>
<dbReference type="KEGG" id="cqu:CpipJ_CPIJ016960"/>
<keyword evidence="2" id="KW-1003">Cell membrane</keyword>
<evidence type="ECO:0000313" key="9">
    <source>
        <dbReference type="EMBL" id="EDS44680.1"/>
    </source>
</evidence>
<protein>
    <recommendedName>
        <fullName evidence="12">Ionotropic glutamate receptor C-terminal domain-containing protein</fullName>
    </recommendedName>
</protein>
<dbReference type="Proteomes" id="UP000002320">
    <property type="component" value="Unassembled WGS sequence"/>
</dbReference>
<dbReference type="EMBL" id="DS232677">
    <property type="protein sequence ID" value="EDS44680.1"/>
    <property type="molecule type" value="Genomic_DNA"/>
</dbReference>
<dbReference type="PANTHER" id="PTHR42643">
    <property type="entry name" value="IONOTROPIC RECEPTOR 20A-RELATED"/>
    <property type="match status" value="1"/>
</dbReference>
<reference evidence="9" key="1">
    <citation type="submission" date="2007-03" db="EMBL/GenBank/DDBJ databases">
        <title>Annotation of Culex pipiens quinquefasciatus.</title>
        <authorList>
            <consortium name="The Broad Institute Genome Sequencing Platform"/>
            <person name="Atkinson P.W."/>
            <person name="Hemingway J."/>
            <person name="Christensen B.M."/>
            <person name="Higgs S."/>
            <person name="Kodira C."/>
            <person name="Hannick L."/>
            <person name="Megy K."/>
            <person name="O'Leary S."/>
            <person name="Pearson M."/>
            <person name="Haas B.J."/>
            <person name="Mauceli E."/>
            <person name="Wortman J.R."/>
            <person name="Lee N.H."/>
            <person name="Guigo R."/>
            <person name="Stanke M."/>
            <person name="Alvarado L."/>
            <person name="Amedeo P."/>
            <person name="Antoine C.H."/>
            <person name="Arensburger P."/>
            <person name="Bidwell S.L."/>
            <person name="Crawford M."/>
            <person name="Camaro F."/>
            <person name="Devon K."/>
            <person name="Engels R."/>
            <person name="Hammond M."/>
            <person name="Howarth C."/>
            <person name="Koehrsen M."/>
            <person name="Lawson D."/>
            <person name="Montgomery P."/>
            <person name="Nene V."/>
            <person name="Nusbaum C."/>
            <person name="Puiu D."/>
            <person name="Romero-Severson J."/>
            <person name="Severson D.W."/>
            <person name="Shumway M."/>
            <person name="Sisk P."/>
            <person name="Stolte C."/>
            <person name="Zeng Q."/>
            <person name="Eisenstadt E."/>
            <person name="Fraser-Liggett C."/>
            <person name="Strausberg R."/>
            <person name="Galagan J."/>
            <person name="Birren B."/>
            <person name="Collins F.H."/>
        </authorList>
    </citation>
    <scope>NUCLEOTIDE SEQUENCE [LARGE SCALE GENOMIC DNA]</scope>
    <source>
        <strain evidence="9">JHB</strain>
    </source>
</reference>
<dbReference type="InParanoid" id="B0XC74"/>
<gene>
    <name evidence="10" type="primary">6050682</name>
    <name evidence="9" type="ORF">CpipJ_CPIJ016960</name>
</gene>
<organism>
    <name type="scientific">Culex quinquefasciatus</name>
    <name type="common">Southern house mosquito</name>
    <name type="synonym">Culex pungens</name>
    <dbReference type="NCBI Taxonomy" id="7176"/>
    <lineage>
        <taxon>Eukaryota</taxon>
        <taxon>Metazoa</taxon>
        <taxon>Ecdysozoa</taxon>
        <taxon>Arthropoda</taxon>
        <taxon>Hexapoda</taxon>
        <taxon>Insecta</taxon>
        <taxon>Pterygota</taxon>
        <taxon>Neoptera</taxon>
        <taxon>Endopterygota</taxon>
        <taxon>Diptera</taxon>
        <taxon>Nematocera</taxon>
        <taxon>Culicoidea</taxon>
        <taxon>Culicidae</taxon>
        <taxon>Culicinae</taxon>
        <taxon>Culicini</taxon>
        <taxon>Culex</taxon>
        <taxon>Culex</taxon>
    </lineage>
</organism>
<dbReference type="SUPFAM" id="SSF53850">
    <property type="entry name" value="Periplasmic binding protein-like II"/>
    <property type="match status" value="1"/>
</dbReference>
<dbReference type="Gene3D" id="1.10.287.70">
    <property type="match status" value="1"/>
</dbReference>
<accession>B0XC74</accession>
<evidence type="ECO:0000256" key="8">
    <source>
        <dbReference type="SAM" id="Phobius"/>
    </source>
</evidence>
<keyword evidence="6" id="KW-0675">Receptor</keyword>
<evidence type="ECO:0000256" key="4">
    <source>
        <dbReference type="ARBA" id="ARBA00022989"/>
    </source>
</evidence>
<feature type="transmembrane region" description="Helical" evidence="8">
    <location>
        <begin position="172"/>
        <end position="197"/>
    </location>
</feature>
<evidence type="ECO:0000313" key="11">
    <source>
        <dbReference type="Proteomes" id="UP000002320"/>
    </source>
</evidence>
<dbReference type="PANTHER" id="PTHR42643:SF40">
    <property type="entry name" value="IONOTROPIC RECEPTOR 41A-RELATED"/>
    <property type="match status" value="1"/>
</dbReference>
<dbReference type="VEuPathDB" id="VectorBase:CPIJ016960"/>